<dbReference type="InterPro" id="IPR015797">
    <property type="entry name" value="NUDIX_hydrolase-like_dom_sf"/>
</dbReference>
<evidence type="ECO:0008006" key="3">
    <source>
        <dbReference type="Google" id="ProtNLM"/>
    </source>
</evidence>
<keyword evidence="2" id="KW-1185">Reference proteome</keyword>
<gene>
    <name evidence="1" type="ORF">INT47_011542</name>
</gene>
<dbReference type="Proteomes" id="UP000603453">
    <property type="component" value="Unassembled WGS sequence"/>
</dbReference>
<dbReference type="OrthoDB" id="185493at2759"/>
<protein>
    <recommendedName>
        <fullName evidence="3">Nudix hydrolase domain-containing protein</fullName>
    </recommendedName>
</protein>
<evidence type="ECO:0000313" key="1">
    <source>
        <dbReference type="EMBL" id="KAG2199430.1"/>
    </source>
</evidence>
<dbReference type="EMBL" id="JAEPRD010000096">
    <property type="protein sequence ID" value="KAG2199430.1"/>
    <property type="molecule type" value="Genomic_DNA"/>
</dbReference>
<dbReference type="AlphaFoldDB" id="A0A8H7UXI8"/>
<reference evidence="1" key="1">
    <citation type="submission" date="2020-12" db="EMBL/GenBank/DDBJ databases">
        <title>Metabolic potential, ecology and presence of endohyphal bacteria is reflected in genomic diversity of Mucoromycotina.</title>
        <authorList>
            <person name="Muszewska A."/>
            <person name="Okrasinska A."/>
            <person name="Steczkiewicz K."/>
            <person name="Drgas O."/>
            <person name="Orlowska M."/>
            <person name="Perlinska-Lenart U."/>
            <person name="Aleksandrzak-Piekarczyk T."/>
            <person name="Szatraj K."/>
            <person name="Zielenkiewicz U."/>
            <person name="Pilsyk S."/>
            <person name="Malc E."/>
            <person name="Mieczkowski P."/>
            <person name="Kruszewska J.S."/>
            <person name="Biernat P."/>
            <person name="Pawlowska J."/>
        </authorList>
    </citation>
    <scope>NUCLEOTIDE SEQUENCE</scope>
    <source>
        <strain evidence="1">WA0000017839</strain>
    </source>
</reference>
<proteinExistence type="predicted"/>
<evidence type="ECO:0000313" key="2">
    <source>
        <dbReference type="Proteomes" id="UP000603453"/>
    </source>
</evidence>
<dbReference type="SUPFAM" id="SSF55811">
    <property type="entry name" value="Nudix"/>
    <property type="match status" value="1"/>
</dbReference>
<organism evidence="1 2">
    <name type="scientific">Mucor saturninus</name>
    <dbReference type="NCBI Taxonomy" id="64648"/>
    <lineage>
        <taxon>Eukaryota</taxon>
        <taxon>Fungi</taxon>
        <taxon>Fungi incertae sedis</taxon>
        <taxon>Mucoromycota</taxon>
        <taxon>Mucoromycotina</taxon>
        <taxon>Mucoromycetes</taxon>
        <taxon>Mucorales</taxon>
        <taxon>Mucorineae</taxon>
        <taxon>Mucoraceae</taxon>
        <taxon>Mucor</taxon>
    </lineage>
</organism>
<sequence length="205" mass="23404">MLPSLTINTDGTAAKVVKETVSHKRYITVWDRTTQFNDGRVIQWDVVGHDTPYPTFVVVFTFDTTKKTTCILKEYAQGTNEIKYTCVAGSYDKRKHSSVLQAAQHELSEEAHLKGGEWISLLPKDHSPDGISELKWGKNRFIPYLCLNPTLDENPLARDAEEYMQVVNDVPVKELENFITRGEMMLPSVQTAWMALVYLREHTLL</sequence>
<dbReference type="Gene3D" id="3.90.79.10">
    <property type="entry name" value="Nucleoside Triphosphate Pyrophosphohydrolase"/>
    <property type="match status" value="1"/>
</dbReference>
<accession>A0A8H7UXI8</accession>
<comment type="caution">
    <text evidence="1">The sequence shown here is derived from an EMBL/GenBank/DDBJ whole genome shotgun (WGS) entry which is preliminary data.</text>
</comment>
<name>A0A8H7UXI8_9FUNG</name>